<dbReference type="Gene3D" id="3.30.70.270">
    <property type="match status" value="1"/>
</dbReference>
<dbReference type="PANTHER" id="PTHR44757">
    <property type="entry name" value="DIGUANYLATE CYCLASE DGCP"/>
    <property type="match status" value="1"/>
</dbReference>
<dbReference type="HOGENOM" id="CLU_000445_70_49_5"/>
<dbReference type="OrthoDB" id="9814202at2"/>
<feature type="domain" description="PAC" evidence="2">
    <location>
        <begin position="283"/>
        <end position="337"/>
    </location>
</feature>
<dbReference type="InterPro" id="IPR052155">
    <property type="entry name" value="Biofilm_reg_signaling"/>
</dbReference>
<keyword evidence="1" id="KW-1133">Transmembrane helix</keyword>
<gene>
    <name evidence="5" type="ORF">SI859A1_03378</name>
</gene>
<evidence type="ECO:0000313" key="5">
    <source>
        <dbReference type="EMBL" id="EAS48742.1"/>
    </source>
</evidence>
<dbReference type="InterPro" id="IPR043128">
    <property type="entry name" value="Rev_trsase/Diguanyl_cyclase"/>
</dbReference>
<dbReference type="InterPro" id="IPR000700">
    <property type="entry name" value="PAS-assoc_C"/>
</dbReference>
<dbReference type="Proteomes" id="UP000000321">
    <property type="component" value="Unassembled WGS sequence"/>
</dbReference>
<dbReference type="FunFam" id="3.20.20.450:FF:000001">
    <property type="entry name" value="Cyclic di-GMP phosphodiesterase yahA"/>
    <property type="match status" value="1"/>
</dbReference>
<feature type="transmembrane region" description="Helical" evidence="1">
    <location>
        <begin position="21"/>
        <end position="46"/>
    </location>
</feature>
<keyword evidence="6" id="KW-1185">Reference proteome</keyword>
<dbReference type="SUPFAM" id="SSF55785">
    <property type="entry name" value="PYP-like sensor domain (PAS domain)"/>
    <property type="match status" value="1"/>
</dbReference>
<dbReference type="NCBIfam" id="TIGR00254">
    <property type="entry name" value="GGDEF"/>
    <property type="match status" value="1"/>
</dbReference>
<evidence type="ECO:0000259" key="2">
    <source>
        <dbReference type="PROSITE" id="PS50113"/>
    </source>
</evidence>
<dbReference type="InterPro" id="IPR000160">
    <property type="entry name" value="GGDEF_dom"/>
</dbReference>
<dbReference type="SUPFAM" id="SSF55073">
    <property type="entry name" value="Nucleotide cyclase"/>
    <property type="match status" value="1"/>
</dbReference>
<dbReference type="Gene3D" id="3.30.450.20">
    <property type="entry name" value="PAS domain"/>
    <property type="match status" value="1"/>
</dbReference>
<dbReference type="BioCyc" id="AURANTIMONAS:SI859A1_03378-MONOMER"/>
<protein>
    <submittedName>
        <fullName evidence="5">Putative sensory box/response regulator</fullName>
    </submittedName>
</protein>
<dbReference type="Pfam" id="PF08448">
    <property type="entry name" value="PAS_4"/>
    <property type="match status" value="1"/>
</dbReference>
<dbReference type="PROSITE" id="PS50883">
    <property type="entry name" value="EAL"/>
    <property type="match status" value="1"/>
</dbReference>
<organism evidence="5 6">
    <name type="scientific">Aurantimonas manganoxydans (strain ATCC BAA-1229 / DSM 21871 / SI85-9A1)</name>
    <dbReference type="NCBI Taxonomy" id="287752"/>
    <lineage>
        <taxon>Bacteria</taxon>
        <taxon>Pseudomonadati</taxon>
        <taxon>Pseudomonadota</taxon>
        <taxon>Alphaproteobacteria</taxon>
        <taxon>Hyphomicrobiales</taxon>
        <taxon>Aurantimonadaceae</taxon>
        <taxon>Aurantimonas</taxon>
    </lineage>
</organism>
<keyword evidence="1" id="KW-0812">Transmembrane</keyword>
<dbReference type="InterPro" id="IPR035965">
    <property type="entry name" value="PAS-like_dom_sf"/>
</dbReference>
<dbReference type="Pfam" id="PF00563">
    <property type="entry name" value="EAL"/>
    <property type="match status" value="1"/>
</dbReference>
<dbReference type="Pfam" id="PF00990">
    <property type="entry name" value="GGDEF"/>
    <property type="match status" value="1"/>
</dbReference>
<feature type="transmembrane region" description="Helical" evidence="1">
    <location>
        <begin position="121"/>
        <end position="139"/>
    </location>
</feature>
<sequence length="766" mass="84275">MDRKPRRLELQLQERVRVEQLDFALRLAPFTVITSISVVQVVSYLFWQPELAGYLVLLQCLAIPATVIALERCWRWRSSAKPQRVDSSYVEWFARLALFAGTLLGSVPLVLFAQAGADGRLLIASTCAGLIATGIGLAVVPRAAISFTGPIVAGSFVALATTGEAFYIFVAVLLAIYSGFIFATIVHLSRLVTMRAASQVELERQQELTNLLLNDFEENASDWLWETDGDLRLRHVSARFGEVANTRIADLQDRPLGELLPPPVRTGEAHAAAMLWSSIGARLPFHKIVLPVDVSGSNRWWALSGKPIIDTAGRFSGYRGVGSDVTQKKTTDDRLAYLASHDALTELPNRSLFQEKLAEARNGDPDQVRFAVLRLDLDAFKSVNDTFGHGIGDALLRNVAGRLLSFADPARTIARLAGDEFAIVANGHDREAAAELAGHLVDRISAPYRIGDLRISVGVSIGVATAPENGSEEVMRRADVALYRMKQEGGRSFRFYEAQMDEQIEECRALTGELRGALERREFILHFQPLVSARAATIEGFEVLLRWQHPTRGLVPPDEFIPLAEQSGAIIPLGQWVIREACRIAAAWPSKLTVAVNLSPIQFRHSDVVAIVRDALQESGLAAERLELEITESVFLEATQEILDILRTLRGMGVSLSLDDFGTGYSSLSYLRRAPFTKIKIDRNFVRDLPDAKTDVAIVRAVVQLGTSLGMTVTAEGVETLAQQTCLAEQGCHQFQGYLYSRPVPADEAEALIRKPRLNLVNPHAA</sequence>
<dbReference type="CDD" id="cd01949">
    <property type="entry name" value="GGDEF"/>
    <property type="match status" value="1"/>
</dbReference>
<dbReference type="InterPro" id="IPR001633">
    <property type="entry name" value="EAL_dom"/>
</dbReference>
<feature type="domain" description="GGDEF" evidence="4">
    <location>
        <begin position="368"/>
        <end position="498"/>
    </location>
</feature>
<dbReference type="AlphaFoldDB" id="Q1YF03"/>
<dbReference type="InterPro" id="IPR035919">
    <property type="entry name" value="EAL_sf"/>
</dbReference>
<dbReference type="SMART" id="SM00052">
    <property type="entry name" value="EAL"/>
    <property type="match status" value="1"/>
</dbReference>
<proteinExistence type="predicted"/>
<feature type="transmembrane region" description="Helical" evidence="1">
    <location>
        <begin position="92"/>
        <end position="115"/>
    </location>
</feature>
<name>Q1YF03_AURMS</name>
<dbReference type="CDD" id="cd01948">
    <property type="entry name" value="EAL"/>
    <property type="match status" value="1"/>
</dbReference>
<accession>Q1YF03</accession>
<dbReference type="PANTHER" id="PTHR44757:SF10">
    <property type="entry name" value="MEMBRANE PROTEIN"/>
    <property type="match status" value="1"/>
</dbReference>
<comment type="caution">
    <text evidence="5">The sequence shown here is derived from an EMBL/GenBank/DDBJ whole genome shotgun (WGS) entry which is preliminary data.</text>
</comment>
<keyword evidence="1" id="KW-0472">Membrane</keyword>
<evidence type="ECO:0000259" key="3">
    <source>
        <dbReference type="PROSITE" id="PS50883"/>
    </source>
</evidence>
<dbReference type="SUPFAM" id="SSF141868">
    <property type="entry name" value="EAL domain-like"/>
    <property type="match status" value="1"/>
</dbReference>
<dbReference type="PROSITE" id="PS50113">
    <property type="entry name" value="PAC"/>
    <property type="match status" value="1"/>
</dbReference>
<feature type="transmembrane region" description="Helical" evidence="1">
    <location>
        <begin position="52"/>
        <end position="71"/>
    </location>
</feature>
<evidence type="ECO:0000256" key="1">
    <source>
        <dbReference type="SAM" id="Phobius"/>
    </source>
</evidence>
<dbReference type="InterPro" id="IPR029787">
    <property type="entry name" value="Nucleotide_cyclase"/>
</dbReference>
<dbReference type="EMBL" id="AAPJ01000007">
    <property type="protein sequence ID" value="EAS48742.1"/>
    <property type="molecule type" value="Genomic_DNA"/>
</dbReference>
<dbReference type="Gene3D" id="3.20.20.450">
    <property type="entry name" value="EAL domain"/>
    <property type="match status" value="1"/>
</dbReference>
<dbReference type="PROSITE" id="PS50887">
    <property type="entry name" value="GGDEF"/>
    <property type="match status" value="1"/>
</dbReference>
<evidence type="ECO:0000313" key="6">
    <source>
        <dbReference type="Proteomes" id="UP000000321"/>
    </source>
</evidence>
<feature type="domain" description="EAL" evidence="3">
    <location>
        <begin position="507"/>
        <end position="757"/>
    </location>
</feature>
<evidence type="ECO:0000259" key="4">
    <source>
        <dbReference type="PROSITE" id="PS50887"/>
    </source>
</evidence>
<dbReference type="InterPro" id="IPR013656">
    <property type="entry name" value="PAS_4"/>
</dbReference>
<feature type="transmembrane region" description="Helical" evidence="1">
    <location>
        <begin position="166"/>
        <end position="188"/>
    </location>
</feature>
<reference evidence="5 6" key="1">
    <citation type="journal article" date="2008" name="Appl. Environ. Microbiol.">
        <title>Genomic insights into Mn(II) oxidation by the marine alphaproteobacterium Aurantimonas sp. strain SI85-9A1.</title>
        <authorList>
            <person name="Dick G.J."/>
            <person name="Podell S."/>
            <person name="Johnson H.A."/>
            <person name="Rivera-Espinoza Y."/>
            <person name="Bernier-Latmani R."/>
            <person name="McCarthy J.K."/>
            <person name="Torpey J.W."/>
            <person name="Clement B.G."/>
            <person name="Gaasterland T."/>
            <person name="Tebo B.M."/>
        </authorList>
    </citation>
    <scope>NUCLEOTIDE SEQUENCE [LARGE SCALE GENOMIC DNA]</scope>
    <source>
        <strain evidence="5 6">SI85-9A1</strain>
    </source>
</reference>
<dbReference type="SMART" id="SM00267">
    <property type="entry name" value="GGDEF"/>
    <property type="match status" value="1"/>
</dbReference>